<dbReference type="Proteomes" id="UP000504636">
    <property type="component" value="Unplaced"/>
</dbReference>
<evidence type="ECO:0000313" key="2">
    <source>
        <dbReference type="Proteomes" id="UP000504636"/>
    </source>
</evidence>
<dbReference type="GeneID" id="54454412"/>
<organism evidence="1">
    <name type="scientific">Mytilinidion resinicola</name>
    <dbReference type="NCBI Taxonomy" id="574789"/>
    <lineage>
        <taxon>Eukaryota</taxon>
        <taxon>Fungi</taxon>
        <taxon>Dikarya</taxon>
        <taxon>Ascomycota</taxon>
        <taxon>Pezizomycotina</taxon>
        <taxon>Dothideomycetes</taxon>
        <taxon>Pleosporomycetidae</taxon>
        <taxon>Mytilinidiales</taxon>
        <taxon>Mytilinidiaceae</taxon>
        <taxon>Mytilinidion</taxon>
    </lineage>
</organism>
<dbReference type="RefSeq" id="XP_033581114.1">
    <property type="nucleotide sequence ID" value="XM_033713519.1"/>
</dbReference>
<evidence type="ECO:0000313" key="1">
    <source>
        <dbReference type="EMBL" id="KAF2814150.1"/>
    </source>
</evidence>
<reference evidence="3" key="2">
    <citation type="submission" date="2020-04" db="EMBL/GenBank/DDBJ databases">
        <authorList>
            <consortium name="NCBI Genome Project"/>
        </authorList>
    </citation>
    <scope>NUCLEOTIDE SEQUENCE</scope>
    <source>
        <strain evidence="3">CBS 304.34</strain>
    </source>
</reference>
<name>A0A6A6YZH1_9PEZI</name>
<dbReference type="EMBL" id="MU003695">
    <property type="protein sequence ID" value="KAF2814150.1"/>
    <property type="molecule type" value="Genomic_DNA"/>
</dbReference>
<evidence type="ECO:0000313" key="3">
    <source>
        <dbReference type="RefSeq" id="XP_033581114.1"/>
    </source>
</evidence>
<proteinExistence type="predicted"/>
<reference evidence="1 3" key="1">
    <citation type="journal article" date="2020" name="Stud. Mycol.">
        <title>101 Dothideomycetes genomes: a test case for predicting lifestyles and emergence of pathogens.</title>
        <authorList>
            <person name="Haridas S."/>
            <person name="Albert R."/>
            <person name="Binder M."/>
            <person name="Bloem J."/>
            <person name="Labutti K."/>
            <person name="Salamov A."/>
            <person name="Andreopoulos B."/>
            <person name="Baker S."/>
            <person name="Barry K."/>
            <person name="Bills G."/>
            <person name="Bluhm B."/>
            <person name="Cannon C."/>
            <person name="Castanera R."/>
            <person name="Culley D."/>
            <person name="Daum C."/>
            <person name="Ezra D."/>
            <person name="Gonzalez J."/>
            <person name="Henrissat B."/>
            <person name="Kuo A."/>
            <person name="Liang C."/>
            <person name="Lipzen A."/>
            <person name="Lutzoni F."/>
            <person name="Magnuson J."/>
            <person name="Mondo S."/>
            <person name="Nolan M."/>
            <person name="Ohm R."/>
            <person name="Pangilinan J."/>
            <person name="Park H.-J."/>
            <person name="Ramirez L."/>
            <person name="Alfaro M."/>
            <person name="Sun H."/>
            <person name="Tritt A."/>
            <person name="Yoshinaga Y."/>
            <person name="Zwiers L.-H."/>
            <person name="Turgeon B."/>
            <person name="Goodwin S."/>
            <person name="Spatafora J."/>
            <person name="Crous P."/>
            <person name="Grigoriev I."/>
        </authorList>
    </citation>
    <scope>NUCLEOTIDE SEQUENCE</scope>
    <source>
        <strain evidence="1 3">CBS 304.34</strain>
    </source>
</reference>
<gene>
    <name evidence="1 3" type="ORF">BDZ99DRAFT_232132</name>
</gene>
<keyword evidence="2" id="KW-1185">Reference proteome</keyword>
<dbReference type="AlphaFoldDB" id="A0A6A6YZH1"/>
<protein>
    <submittedName>
        <fullName evidence="1 3">Uncharacterized protein</fullName>
    </submittedName>
</protein>
<reference evidence="3" key="3">
    <citation type="submission" date="2025-04" db="UniProtKB">
        <authorList>
            <consortium name="RefSeq"/>
        </authorList>
    </citation>
    <scope>IDENTIFICATION</scope>
    <source>
        <strain evidence="3">CBS 304.34</strain>
    </source>
</reference>
<accession>A0A6A6YZH1</accession>
<sequence>MSFIGRSEGRRVRSERDYHGILCRLNQGWPTGRPTAPKPSLQMPDAAFPTQYPMHPYCTKIFATAKERGLIESGSRALVCLVLQCEAYLRRWLRTSMIQIGRRTAGTLFAYCLIHGRTGALIRISDGSAVQYLWLSFLAKFEVITFPLPNKKTAIELCIPH</sequence>